<evidence type="ECO:0000256" key="9">
    <source>
        <dbReference type="ARBA" id="ARBA00022915"/>
    </source>
</evidence>
<evidence type="ECO:0000256" key="8">
    <source>
        <dbReference type="ARBA" id="ARBA00022833"/>
    </source>
</evidence>
<organism evidence="16 17">
    <name type="scientific">Aliikangiella coralliicola</name>
    <dbReference type="NCBI Taxonomy" id="2592383"/>
    <lineage>
        <taxon>Bacteria</taxon>
        <taxon>Pseudomonadati</taxon>
        <taxon>Pseudomonadota</taxon>
        <taxon>Gammaproteobacteria</taxon>
        <taxon>Oceanospirillales</taxon>
        <taxon>Pleioneaceae</taxon>
        <taxon>Aliikangiella</taxon>
    </lineage>
</organism>
<dbReference type="InterPro" id="IPR001261">
    <property type="entry name" value="ArgE/DapE_CS"/>
</dbReference>
<comment type="cofactor">
    <cofactor evidence="13">
        <name>Zn(2+)</name>
        <dbReference type="ChEBI" id="CHEBI:29105"/>
    </cofactor>
    <cofactor evidence="13">
        <name>Co(2+)</name>
        <dbReference type="ChEBI" id="CHEBI:48828"/>
    </cofactor>
    <text evidence="13">Binds 2 Zn(2+) or Co(2+) ions per subunit.</text>
</comment>
<keyword evidence="9 13" id="KW-0220">Diaminopimelate biosynthesis</keyword>
<dbReference type="SUPFAM" id="SSF53187">
    <property type="entry name" value="Zn-dependent exopeptidases"/>
    <property type="match status" value="1"/>
</dbReference>
<comment type="similarity">
    <text evidence="3 13">Belongs to the peptidase M20A family. DapE subfamily.</text>
</comment>
<dbReference type="UniPathway" id="UPA00034">
    <property type="reaction ID" value="UER00021"/>
</dbReference>
<evidence type="ECO:0000256" key="6">
    <source>
        <dbReference type="ARBA" id="ARBA00022723"/>
    </source>
</evidence>
<feature type="active site" evidence="13">
    <location>
        <position position="78"/>
    </location>
</feature>
<evidence type="ECO:0000259" key="15">
    <source>
        <dbReference type="Pfam" id="PF07687"/>
    </source>
</evidence>
<dbReference type="Gene3D" id="3.30.70.360">
    <property type="match status" value="1"/>
</dbReference>
<name>A0A545TW84_9GAMM</name>
<comment type="caution">
    <text evidence="16">The sequence shown here is derived from an EMBL/GenBank/DDBJ whole genome shotgun (WGS) entry which is preliminary data.</text>
</comment>
<keyword evidence="5 13" id="KW-0028">Amino-acid biosynthesis</keyword>
<gene>
    <name evidence="13 16" type="primary">dapE</name>
    <name evidence="16" type="ORF">FLL46_25385</name>
</gene>
<dbReference type="AlphaFoldDB" id="A0A545TW84"/>
<dbReference type="SUPFAM" id="SSF55031">
    <property type="entry name" value="Bacterial exopeptidase dimerisation domain"/>
    <property type="match status" value="1"/>
</dbReference>
<evidence type="ECO:0000256" key="2">
    <source>
        <dbReference type="ARBA" id="ARBA00005130"/>
    </source>
</evidence>
<dbReference type="RefSeq" id="WP_142935018.1">
    <property type="nucleotide sequence ID" value="NZ_ML660172.1"/>
</dbReference>
<dbReference type="PANTHER" id="PTHR43808">
    <property type="entry name" value="ACETYLORNITHINE DEACETYLASE"/>
    <property type="match status" value="1"/>
</dbReference>
<dbReference type="CDD" id="cd03891">
    <property type="entry name" value="M20_DapE_proteobac"/>
    <property type="match status" value="1"/>
</dbReference>
<dbReference type="FunFam" id="3.40.630.10:FF:000005">
    <property type="entry name" value="Succinyl-diaminopimelate desuccinylase"/>
    <property type="match status" value="1"/>
</dbReference>
<dbReference type="PANTHER" id="PTHR43808:SF31">
    <property type="entry name" value="N-ACETYL-L-CITRULLINE DEACETYLASE"/>
    <property type="match status" value="1"/>
</dbReference>
<evidence type="ECO:0000256" key="11">
    <source>
        <dbReference type="ARBA" id="ARBA00023285"/>
    </source>
</evidence>
<proteinExistence type="inferred from homology"/>
<keyword evidence="7 13" id="KW-0378">Hydrolase</keyword>
<dbReference type="Gene3D" id="1.10.150.900">
    <property type="match status" value="1"/>
</dbReference>
<dbReference type="InterPro" id="IPR010182">
    <property type="entry name" value="ArgE/DapE"/>
</dbReference>
<comment type="cofactor">
    <cofactor evidence="1">
        <name>Co(2+)</name>
        <dbReference type="ChEBI" id="CHEBI:48828"/>
    </cofactor>
</comment>
<dbReference type="Pfam" id="PF01546">
    <property type="entry name" value="Peptidase_M20"/>
    <property type="match status" value="1"/>
</dbReference>
<dbReference type="HAMAP" id="MF_01690">
    <property type="entry name" value="DapE"/>
    <property type="match status" value="1"/>
</dbReference>
<evidence type="ECO:0000256" key="5">
    <source>
        <dbReference type="ARBA" id="ARBA00022605"/>
    </source>
</evidence>
<dbReference type="NCBIfam" id="TIGR01246">
    <property type="entry name" value="dapE_proteo"/>
    <property type="match status" value="1"/>
</dbReference>
<evidence type="ECO:0000256" key="1">
    <source>
        <dbReference type="ARBA" id="ARBA00001941"/>
    </source>
</evidence>
<sequence>MSHPSLDASTLEIAKDLIARQSVTPADAGCQAFMAEYLNALGFDTEHMDFADTQNIWSIRTPEKASNSPCFVFAGHTDVVPPGPSENWHTPPFEPVVKDGVLYGRGAADMKGSLAAMLTATRRFVAEHPEHKGSIAFLITSDEEGPFINGTVKVVEELQKRGQAIDYSIVGEPSSTAQLGDVIKIGRRGSLTGWLKIEGIQGHVAYPHLADNAVHRSAHFLDELINIKWDEGNEHFPPTSLQVTQINAGEAVNIVPGEVKLEFNLRYSTEQSHQRIKQQVETLVKKHCDNYQLDWKLNGEPFLTESHDLIDAVANAIKQVCSVKTSPQTSGGTSDGRFIAKTGAQIVELGPINKTIHQVNECVKVDDLELLSEIYYLTLKQILV</sequence>
<dbReference type="GO" id="GO:0019877">
    <property type="term" value="P:diaminopimelate biosynthetic process"/>
    <property type="evidence" value="ECO:0007669"/>
    <property type="project" value="UniProtKB-UniRule"/>
</dbReference>
<dbReference type="InterPro" id="IPR050072">
    <property type="entry name" value="Peptidase_M20A"/>
</dbReference>
<comment type="catalytic activity">
    <reaction evidence="12 13">
        <text>N-succinyl-(2S,6S)-2,6-diaminopimelate + H2O = (2S,6S)-2,6-diaminopimelate + succinate</text>
        <dbReference type="Rhea" id="RHEA:22608"/>
        <dbReference type="ChEBI" id="CHEBI:15377"/>
        <dbReference type="ChEBI" id="CHEBI:30031"/>
        <dbReference type="ChEBI" id="CHEBI:57609"/>
        <dbReference type="ChEBI" id="CHEBI:58087"/>
        <dbReference type="EC" id="3.5.1.18"/>
    </reaction>
</comment>
<dbReference type="GO" id="GO:0009089">
    <property type="term" value="P:lysine biosynthetic process via diaminopimelate"/>
    <property type="evidence" value="ECO:0007669"/>
    <property type="project" value="UniProtKB-UniRule"/>
</dbReference>
<comment type="subunit">
    <text evidence="4 13">Homodimer.</text>
</comment>
<keyword evidence="17" id="KW-1185">Reference proteome</keyword>
<evidence type="ECO:0000256" key="12">
    <source>
        <dbReference type="ARBA" id="ARBA00051301"/>
    </source>
</evidence>
<keyword evidence="11 13" id="KW-0170">Cobalt</keyword>
<feature type="binding site" evidence="13">
    <location>
        <position position="76"/>
    </location>
    <ligand>
        <name>Zn(2+)</name>
        <dbReference type="ChEBI" id="CHEBI:29105"/>
        <label>1</label>
    </ligand>
</feature>
<dbReference type="GO" id="GO:0050897">
    <property type="term" value="F:cobalt ion binding"/>
    <property type="evidence" value="ECO:0007669"/>
    <property type="project" value="UniProtKB-UniRule"/>
</dbReference>
<keyword evidence="8 13" id="KW-0862">Zinc</keyword>
<dbReference type="EC" id="3.5.1.18" evidence="13 14"/>
<dbReference type="PROSITE" id="PS00759">
    <property type="entry name" value="ARGE_DAPE_CPG2_2"/>
    <property type="match status" value="1"/>
</dbReference>
<comment type="function">
    <text evidence="13">Catalyzes the hydrolysis of N-succinyl-L,L-diaminopimelic acid (SDAP), forming succinate and LL-2,6-diaminopimelate (DAP), an intermediate involved in the bacterial biosynthesis of lysine and meso-diaminopimelic acid, an essential component of bacterial cell walls.</text>
</comment>
<dbReference type="NCBIfam" id="NF009557">
    <property type="entry name" value="PRK13009.1"/>
    <property type="match status" value="1"/>
</dbReference>
<evidence type="ECO:0000256" key="13">
    <source>
        <dbReference type="HAMAP-Rule" id="MF_01690"/>
    </source>
</evidence>
<evidence type="ECO:0000256" key="3">
    <source>
        <dbReference type="ARBA" id="ARBA00006746"/>
    </source>
</evidence>
<keyword evidence="10 13" id="KW-0457">Lysine biosynthesis</keyword>
<feature type="active site" description="Proton acceptor" evidence="13">
    <location>
        <position position="143"/>
    </location>
</feature>
<feature type="binding site" evidence="13">
    <location>
        <position position="357"/>
    </location>
    <ligand>
        <name>Zn(2+)</name>
        <dbReference type="ChEBI" id="CHEBI:29105"/>
        <label>2</label>
    </ligand>
</feature>
<dbReference type="InterPro" id="IPR005941">
    <property type="entry name" value="DapE_proteobac"/>
</dbReference>
<evidence type="ECO:0000256" key="10">
    <source>
        <dbReference type="ARBA" id="ARBA00023154"/>
    </source>
</evidence>
<dbReference type="OrthoDB" id="9809784at2"/>
<dbReference type="Gene3D" id="3.40.630.10">
    <property type="entry name" value="Zn peptidases"/>
    <property type="match status" value="1"/>
</dbReference>
<dbReference type="GO" id="GO:0008777">
    <property type="term" value="F:acetylornithine deacetylase activity"/>
    <property type="evidence" value="ECO:0007669"/>
    <property type="project" value="TreeGrafter"/>
</dbReference>
<keyword evidence="6 13" id="KW-0479">Metal-binding</keyword>
<dbReference type="InterPro" id="IPR036264">
    <property type="entry name" value="Bact_exopeptidase_dim_dom"/>
</dbReference>
<comment type="pathway">
    <text evidence="2 13">Amino-acid biosynthesis; L-lysine biosynthesis via DAP pathway; LL-2,6-diaminopimelate from (S)-tetrahydrodipicolinate (succinylase route): step 3/3.</text>
</comment>
<feature type="binding site" evidence="13">
    <location>
        <position position="109"/>
    </location>
    <ligand>
        <name>Zn(2+)</name>
        <dbReference type="ChEBI" id="CHEBI:29105"/>
        <label>2</label>
    </ligand>
</feature>
<dbReference type="NCBIfam" id="TIGR01910">
    <property type="entry name" value="DapE-ArgE"/>
    <property type="match status" value="1"/>
</dbReference>
<reference evidence="16 17" key="1">
    <citation type="submission" date="2019-07" db="EMBL/GenBank/DDBJ databases">
        <title>Draft genome for Aliikangiella sp. M105.</title>
        <authorList>
            <person name="Wang G."/>
        </authorList>
    </citation>
    <scope>NUCLEOTIDE SEQUENCE [LARGE SCALE GENOMIC DNA]</scope>
    <source>
        <strain evidence="16 17">M105</strain>
    </source>
</reference>
<feature type="domain" description="Peptidase M20 dimerisation" evidence="15">
    <location>
        <begin position="185"/>
        <end position="291"/>
    </location>
</feature>
<dbReference type="InterPro" id="IPR002933">
    <property type="entry name" value="Peptidase_M20"/>
</dbReference>
<dbReference type="Pfam" id="PF07687">
    <property type="entry name" value="M20_dimer"/>
    <property type="match status" value="1"/>
</dbReference>
<feature type="binding site" evidence="13">
    <location>
        <position position="109"/>
    </location>
    <ligand>
        <name>Zn(2+)</name>
        <dbReference type="ChEBI" id="CHEBI:29105"/>
        <label>1</label>
    </ligand>
</feature>
<evidence type="ECO:0000313" key="16">
    <source>
        <dbReference type="EMBL" id="TQV81487.1"/>
    </source>
</evidence>
<dbReference type="GO" id="GO:0009014">
    <property type="term" value="F:succinyl-diaminopimelate desuccinylase activity"/>
    <property type="evidence" value="ECO:0007669"/>
    <property type="project" value="UniProtKB-UniRule"/>
</dbReference>
<protein>
    <recommendedName>
        <fullName evidence="13 14">Succinyl-diaminopimelate desuccinylase</fullName>
        <shortName evidence="13">SDAP desuccinylase</shortName>
        <ecNumber evidence="13 14">3.5.1.18</ecNumber>
    </recommendedName>
    <alternativeName>
        <fullName evidence="13">N-succinyl-LL-2,6-diaminoheptanedioate amidohydrolase</fullName>
    </alternativeName>
</protein>
<accession>A0A545TW84</accession>
<evidence type="ECO:0000256" key="4">
    <source>
        <dbReference type="ARBA" id="ARBA00011738"/>
    </source>
</evidence>
<dbReference type="GO" id="GO:0006526">
    <property type="term" value="P:L-arginine biosynthetic process"/>
    <property type="evidence" value="ECO:0007669"/>
    <property type="project" value="TreeGrafter"/>
</dbReference>
<evidence type="ECO:0000256" key="7">
    <source>
        <dbReference type="ARBA" id="ARBA00022801"/>
    </source>
</evidence>
<dbReference type="Proteomes" id="UP000315439">
    <property type="component" value="Unassembled WGS sequence"/>
</dbReference>
<evidence type="ECO:0000256" key="14">
    <source>
        <dbReference type="NCBIfam" id="TIGR01246"/>
    </source>
</evidence>
<feature type="binding site" evidence="13">
    <location>
        <position position="172"/>
    </location>
    <ligand>
        <name>Zn(2+)</name>
        <dbReference type="ChEBI" id="CHEBI:29105"/>
        <label>1</label>
    </ligand>
</feature>
<evidence type="ECO:0000313" key="17">
    <source>
        <dbReference type="Proteomes" id="UP000315439"/>
    </source>
</evidence>
<dbReference type="InterPro" id="IPR011650">
    <property type="entry name" value="Peptidase_M20_dimer"/>
</dbReference>
<dbReference type="GO" id="GO:0008270">
    <property type="term" value="F:zinc ion binding"/>
    <property type="evidence" value="ECO:0007669"/>
    <property type="project" value="UniProtKB-UniRule"/>
</dbReference>
<dbReference type="EMBL" id="VIKS01000016">
    <property type="protein sequence ID" value="TQV81487.1"/>
    <property type="molecule type" value="Genomic_DNA"/>
</dbReference>
<feature type="binding site" evidence="13">
    <location>
        <position position="144"/>
    </location>
    <ligand>
        <name>Zn(2+)</name>
        <dbReference type="ChEBI" id="CHEBI:29105"/>
        <label>2</label>
    </ligand>
</feature>